<dbReference type="InterPro" id="IPR016181">
    <property type="entry name" value="Acyl_CoA_acyltransferase"/>
</dbReference>
<dbReference type="PANTHER" id="PTHR43792:SF8">
    <property type="entry name" value="[RIBOSOMAL PROTEIN US5]-ALANINE N-ACETYLTRANSFERASE"/>
    <property type="match status" value="1"/>
</dbReference>
<evidence type="ECO:0000313" key="5">
    <source>
        <dbReference type="EMBL" id="SUY45094.1"/>
    </source>
</evidence>
<dbReference type="EMBL" id="UFWZ01000001">
    <property type="protein sequence ID" value="SUY45094.1"/>
    <property type="molecule type" value="Genomic_DNA"/>
</dbReference>
<evidence type="ECO:0000256" key="1">
    <source>
        <dbReference type="ARBA" id="ARBA00022679"/>
    </source>
</evidence>
<feature type="domain" description="N-acetyltransferase" evidence="4">
    <location>
        <begin position="142"/>
        <end position="301"/>
    </location>
</feature>
<organism evidence="5 6">
    <name type="scientific">Clostridium putrefaciens</name>
    <dbReference type="NCBI Taxonomy" id="99675"/>
    <lineage>
        <taxon>Bacteria</taxon>
        <taxon>Bacillati</taxon>
        <taxon>Bacillota</taxon>
        <taxon>Clostridia</taxon>
        <taxon>Eubacteriales</taxon>
        <taxon>Clostridiaceae</taxon>
        <taxon>Clostridium</taxon>
    </lineage>
</organism>
<evidence type="ECO:0000256" key="2">
    <source>
        <dbReference type="ARBA" id="ARBA00023315"/>
    </source>
</evidence>
<keyword evidence="6" id="KW-1185">Reference proteome</keyword>
<dbReference type="InterPro" id="IPR051531">
    <property type="entry name" value="N-acetyltransferase"/>
</dbReference>
<dbReference type="Gene3D" id="3.40.630.30">
    <property type="match status" value="2"/>
</dbReference>
<sequence length="313" mass="36739">MNDKEMVSIEKVNYKEEYIIKDNVGIGLGRFFIIDKSLSNKTCIIRLNFYKEEMEFLLLQSLKIILKRFLELDDVHKLNIIINEDVNLKPFLSLGFILEGILQNRTTSNDTKTKDEFIFGINAHSYINQRSKNIFMLKGRKVLLRLLTPEDYKDVLDYNIRNKEHLKRFEHLKDQSFYTNEVQKNILISSYKQYLNGTSLVLGIYSEGSFIGKIQLSNIVQGIFKSAFLGYSIDKEFEGRGFMKEAVVKVIDYAFKDMELHRIEASTLVDNYRSRAVLKSCGFQEIGLNKDYLYVDGQWRDHISFFKINKELY</sequence>
<dbReference type="OrthoDB" id="9801656at2"/>
<dbReference type="Pfam" id="PF13302">
    <property type="entry name" value="Acetyltransf_3"/>
    <property type="match status" value="1"/>
</dbReference>
<evidence type="ECO:0000259" key="4">
    <source>
        <dbReference type="PROSITE" id="PS51186"/>
    </source>
</evidence>
<keyword evidence="1 5" id="KW-0808">Transferase</keyword>
<accession>A0A381J3R6</accession>
<proteinExistence type="inferred from homology"/>
<reference evidence="5 6" key="1">
    <citation type="submission" date="2018-06" db="EMBL/GenBank/DDBJ databases">
        <authorList>
            <consortium name="Pathogen Informatics"/>
            <person name="Doyle S."/>
        </authorList>
    </citation>
    <scope>NUCLEOTIDE SEQUENCE [LARGE SCALE GENOMIC DNA]</scope>
    <source>
        <strain evidence="5 6">NCTC9836</strain>
    </source>
</reference>
<dbReference type="EC" id="2.3.1.267" evidence="5"/>
<evidence type="ECO:0000313" key="6">
    <source>
        <dbReference type="Proteomes" id="UP000254664"/>
    </source>
</evidence>
<dbReference type="SUPFAM" id="SSF55729">
    <property type="entry name" value="Acyl-CoA N-acyltransferases (Nat)"/>
    <property type="match status" value="1"/>
</dbReference>
<name>A0A381J3R6_9CLOT</name>
<dbReference type="GO" id="GO:0005737">
    <property type="term" value="C:cytoplasm"/>
    <property type="evidence" value="ECO:0007669"/>
    <property type="project" value="TreeGrafter"/>
</dbReference>
<dbReference type="EC" id="2.3.1.-" evidence="5"/>
<dbReference type="PANTHER" id="PTHR43792">
    <property type="entry name" value="GNAT FAMILY, PUTATIVE (AFU_ORTHOLOGUE AFUA_3G00765)-RELATED-RELATED"/>
    <property type="match status" value="1"/>
</dbReference>
<dbReference type="AlphaFoldDB" id="A0A381J3R6"/>
<gene>
    <name evidence="5" type="primary">ydaF_1</name>
    <name evidence="5" type="ORF">NCTC9836_00149</name>
</gene>
<dbReference type="GO" id="GO:0008999">
    <property type="term" value="F:protein-N-terminal-alanine acetyltransferase activity"/>
    <property type="evidence" value="ECO:0007669"/>
    <property type="project" value="UniProtKB-EC"/>
</dbReference>
<keyword evidence="2 5" id="KW-0012">Acyltransferase</keyword>
<dbReference type="Proteomes" id="UP000254664">
    <property type="component" value="Unassembled WGS sequence"/>
</dbReference>
<dbReference type="RefSeq" id="WP_115640031.1">
    <property type="nucleotide sequence ID" value="NZ_UFWZ01000001.1"/>
</dbReference>
<dbReference type="PROSITE" id="PS51186">
    <property type="entry name" value="GNAT"/>
    <property type="match status" value="1"/>
</dbReference>
<comment type="similarity">
    <text evidence="3">Belongs to the acetyltransferase family. RimJ subfamily.</text>
</comment>
<evidence type="ECO:0000256" key="3">
    <source>
        <dbReference type="ARBA" id="ARBA00038502"/>
    </source>
</evidence>
<dbReference type="InterPro" id="IPR000182">
    <property type="entry name" value="GNAT_dom"/>
</dbReference>
<protein>
    <submittedName>
        <fullName evidence="5">Putative ribosomal-protein (S5)-alanine N-acetyltransferase</fullName>
        <ecNumber evidence="5">2.3.1.-</ecNumber>
        <ecNumber evidence="5">2.3.1.267</ecNumber>
    </submittedName>
</protein>